<evidence type="ECO:0000313" key="2">
    <source>
        <dbReference type="Proteomes" id="UP000321183"/>
    </source>
</evidence>
<accession>A0A510G7A9</accession>
<dbReference type="EMBL" id="AP019563">
    <property type="protein sequence ID" value="BBJ31426.1"/>
    <property type="molecule type" value="Genomic_DNA"/>
</dbReference>
<dbReference type="Proteomes" id="UP000321183">
    <property type="component" value="Chromosome"/>
</dbReference>
<organism evidence="1 2">
    <name type="scientific">Rickettsia asiatica</name>
    <dbReference type="NCBI Taxonomy" id="238800"/>
    <lineage>
        <taxon>Bacteria</taxon>
        <taxon>Pseudomonadati</taxon>
        <taxon>Pseudomonadota</taxon>
        <taxon>Alphaproteobacteria</taxon>
        <taxon>Rickettsiales</taxon>
        <taxon>Rickettsiaceae</taxon>
        <taxon>Rickettsieae</taxon>
        <taxon>Rickettsia</taxon>
        <taxon>spotted fever group</taxon>
    </lineage>
</organism>
<protein>
    <submittedName>
        <fullName evidence="1">Uncharacterized protein</fullName>
    </submittedName>
</protein>
<reference evidence="1 2" key="1">
    <citation type="submission" date="2019-04" db="EMBL/GenBank/DDBJ databases">
        <title>Draft genome sequence of Rickettsia asiatica Maytaro1284.</title>
        <authorList>
            <person name="Thu M."/>
            <person name="Qiu Y."/>
            <person name="Nakao R."/>
        </authorList>
    </citation>
    <scope>NUCLEOTIDE SEQUENCE [LARGE SCALE GENOMIC DNA]</scope>
    <source>
        <strain evidence="1 2">Maytaro1284</strain>
    </source>
</reference>
<sequence length="60" mass="7125">MSDLKKTKNTTISKDLAEVQEHYQDYPYPFRDPNQDKERLLAICGEFLGELNHFLYKGKF</sequence>
<dbReference type="KEGG" id="ras:RAS_05350"/>
<dbReference type="AlphaFoldDB" id="A0A510G7A9"/>
<name>A0A510G7A9_9RICK</name>
<proteinExistence type="predicted"/>
<gene>
    <name evidence="1" type="ORF">RAS_05350</name>
</gene>
<keyword evidence="2" id="KW-1185">Reference proteome</keyword>
<evidence type="ECO:0000313" key="1">
    <source>
        <dbReference type="EMBL" id="BBJ31426.1"/>
    </source>
</evidence>